<dbReference type="GO" id="GO:1902201">
    <property type="term" value="P:negative regulation of bacterial-type flagellum-dependent cell motility"/>
    <property type="evidence" value="ECO:0007669"/>
    <property type="project" value="TreeGrafter"/>
</dbReference>
<name>A0A7V4DE45_9BACT</name>
<evidence type="ECO:0000256" key="1">
    <source>
        <dbReference type="ARBA" id="ARBA00012528"/>
    </source>
</evidence>
<dbReference type="PROSITE" id="PS50887">
    <property type="entry name" value="GGDEF"/>
    <property type="match status" value="1"/>
</dbReference>
<dbReference type="InterPro" id="IPR029787">
    <property type="entry name" value="Nucleotide_cyclase"/>
</dbReference>
<protein>
    <recommendedName>
        <fullName evidence="1">diguanylate cyclase</fullName>
        <ecNumber evidence="1">2.7.7.65</ecNumber>
    </recommendedName>
</protein>
<dbReference type="PANTHER" id="PTHR45138:SF6">
    <property type="entry name" value="DIGUANYLATE CYCLASE DGCN"/>
    <property type="match status" value="1"/>
</dbReference>
<dbReference type="Gene3D" id="3.30.70.270">
    <property type="match status" value="1"/>
</dbReference>
<evidence type="ECO:0000256" key="2">
    <source>
        <dbReference type="SAM" id="Phobius"/>
    </source>
</evidence>
<proteinExistence type="predicted"/>
<dbReference type="Pfam" id="PF00990">
    <property type="entry name" value="GGDEF"/>
    <property type="match status" value="1"/>
</dbReference>
<dbReference type="AlphaFoldDB" id="A0A7V4DE45"/>
<feature type="domain" description="GGDEF" evidence="3">
    <location>
        <begin position="112"/>
        <end position="235"/>
    </location>
</feature>
<dbReference type="NCBIfam" id="TIGR00254">
    <property type="entry name" value="GGDEF"/>
    <property type="match status" value="1"/>
</dbReference>
<reference evidence="4" key="1">
    <citation type="journal article" date="2020" name="mSystems">
        <title>Genome- and Community-Level Interaction Insights into Carbon Utilization and Element Cycling Functions of Hydrothermarchaeota in Hydrothermal Sediment.</title>
        <authorList>
            <person name="Zhou Z."/>
            <person name="Liu Y."/>
            <person name="Xu W."/>
            <person name="Pan J."/>
            <person name="Luo Z.H."/>
            <person name="Li M."/>
        </authorList>
    </citation>
    <scope>NUCLEOTIDE SEQUENCE [LARGE SCALE GENOMIC DNA]</scope>
    <source>
        <strain evidence="4">SpSt-747</strain>
    </source>
</reference>
<dbReference type="GO" id="GO:0005886">
    <property type="term" value="C:plasma membrane"/>
    <property type="evidence" value="ECO:0007669"/>
    <property type="project" value="TreeGrafter"/>
</dbReference>
<dbReference type="InterPro" id="IPR000160">
    <property type="entry name" value="GGDEF_dom"/>
</dbReference>
<organism evidence="4">
    <name type="scientific">Candidatus Caldatribacterium californiense</name>
    <dbReference type="NCBI Taxonomy" id="1454726"/>
    <lineage>
        <taxon>Bacteria</taxon>
        <taxon>Pseudomonadati</taxon>
        <taxon>Atribacterota</taxon>
        <taxon>Atribacteria</taxon>
        <taxon>Atribacterales</taxon>
        <taxon>Candidatus Caldatribacteriaceae</taxon>
        <taxon>Candidatus Caldatribacterium</taxon>
    </lineage>
</organism>
<comment type="caution">
    <text evidence="4">The sequence shown here is derived from an EMBL/GenBank/DDBJ whole genome shotgun (WGS) entry which is preliminary data.</text>
</comment>
<dbReference type="EMBL" id="DTFV01000043">
    <property type="protein sequence ID" value="HGI30255.1"/>
    <property type="molecule type" value="Genomic_DNA"/>
</dbReference>
<keyword evidence="2" id="KW-0472">Membrane</keyword>
<feature type="transmembrane region" description="Helical" evidence="2">
    <location>
        <begin position="6"/>
        <end position="23"/>
    </location>
</feature>
<accession>A0A7V4DE45</accession>
<dbReference type="GO" id="GO:0043709">
    <property type="term" value="P:cell adhesion involved in single-species biofilm formation"/>
    <property type="evidence" value="ECO:0007669"/>
    <property type="project" value="TreeGrafter"/>
</dbReference>
<feature type="transmembrane region" description="Helical" evidence="2">
    <location>
        <begin position="57"/>
        <end position="77"/>
    </location>
</feature>
<sequence length="241" mass="27160">MEYCIRLAFLVAFCTVALHSYVATQFLVRERFWYLAFYGGLFLASLGVLFAPFPQAVYLFAGLSLLLFGVGGIVRCLKRSSVRDYLTGLYSRIFFFEEWLPREVKRQKRSRGSIAFAMLDVDGLKDINDAKGHHAGDELLKTFARVISENIRGEDIAVRFGGDEVLLAFPGGTKEGAIKALERIAEALSRFPFSFSFGVSEWKGEGEVEEAIKVADQRMYEAKKAKRNAEEKGSLRFFCVL</sequence>
<feature type="transmembrane region" description="Helical" evidence="2">
    <location>
        <begin position="32"/>
        <end position="51"/>
    </location>
</feature>
<dbReference type="InterPro" id="IPR050469">
    <property type="entry name" value="Diguanylate_Cyclase"/>
</dbReference>
<dbReference type="CDD" id="cd01949">
    <property type="entry name" value="GGDEF"/>
    <property type="match status" value="1"/>
</dbReference>
<evidence type="ECO:0000259" key="3">
    <source>
        <dbReference type="PROSITE" id="PS50887"/>
    </source>
</evidence>
<keyword evidence="2" id="KW-1133">Transmembrane helix</keyword>
<dbReference type="InterPro" id="IPR043128">
    <property type="entry name" value="Rev_trsase/Diguanyl_cyclase"/>
</dbReference>
<dbReference type="SMART" id="SM00267">
    <property type="entry name" value="GGDEF"/>
    <property type="match status" value="1"/>
</dbReference>
<dbReference type="EC" id="2.7.7.65" evidence="1"/>
<keyword evidence="2" id="KW-0812">Transmembrane</keyword>
<dbReference type="PANTHER" id="PTHR45138">
    <property type="entry name" value="REGULATORY COMPONENTS OF SENSORY TRANSDUCTION SYSTEM"/>
    <property type="match status" value="1"/>
</dbReference>
<dbReference type="SUPFAM" id="SSF55073">
    <property type="entry name" value="Nucleotide cyclase"/>
    <property type="match status" value="1"/>
</dbReference>
<dbReference type="GO" id="GO:0052621">
    <property type="term" value="F:diguanylate cyclase activity"/>
    <property type="evidence" value="ECO:0007669"/>
    <property type="project" value="UniProtKB-EC"/>
</dbReference>
<evidence type="ECO:0000313" key="4">
    <source>
        <dbReference type="EMBL" id="HGI30255.1"/>
    </source>
</evidence>
<gene>
    <name evidence="4" type="ORF">ENV30_02930</name>
</gene>